<evidence type="ECO:0000256" key="5">
    <source>
        <dbReference type="ARBA" id="ARBA00022692"/>
    </source>
</evidence>
<keyword evidence="7 9" id="KW-0472">Membrane</keyword>
<dbReference type="PROSITE" id="PS51779">
    <property type="entry name" value="POTRA"/>
    <property type="match status" value="1"/>
</dbReference>
<dbReference type="Pfam" id="PF08478">
    <property type="entry name" value="POTRA_1"/>
    <property type="match status" value="1"/>
</dbReference>
<evidence type="ECO:0000256" key="3">
    <source>
        <dbReference type="ARBA" id="ARBA00022519"/>
    </source>
</evidence>
<keyword evidence="6 9" id="KW-1133">Transmembrane helix</keyword>
<feature type="domain" description="POTRA" evidence="10">
    <location>
        <begin position="62"/>
        <end position="130"/>
    </location>
</feature>
<comment type="subcellular location">
    <subcellularLocation>
        <location evidence="1">Membrane</location>
    </subcellularLocation>
</comment>
<dbReference type="InterPro" id="IPR034746">
    <property type="entry name" value="POTRA"/>
</dbReference>
<feature type="transmembrane region" description="Helical" evidence="9">
    <location>
        <begin position="31"/>
        <end position="56"/>
    </location>
</feature>
<name>A0A4U8YLM4_9BACT</name>
<organism evidence="11 12">
    <name type="scientific">Desulfoluna butyratoxydans</name>
    <dbReference type="NCBI Taxonomy" id="231438"/>
    <lineage>
        <taxon>Bacteria</taxon>
        <taxon>Pseudomonadati</taxon>
        <taxon>Thermodesulfobacteriota</taxon>
        <taxon>Desulfobacteria</taxon>
        <taxon>Desulfobacterales</taxon>
        <taxon>Desulfolunaceae</taxon>
        <taxon>Desulfoluna</taxon>
    </lineage>
</organism>
<dbReference type="InterPro" id="IPR026579">
    <property type="entry name" value="FtsQ"/>
</dbReference>
<keyword evidence="12" id="KW-1185">Reference proteome</keyword>
<evidence type="ECO:0000256" key="6">
    <source>
        <dbReference type="ARBA" id="ARBA00022989"/>
    </source>
</evidence>
<evidence type="ECO:0000256" key="9">
    <source>
        <dbReference type="SAM" id="Phobius"/>
    </source>
</evidence>
<evidence type="ECO:0000256" key="8">
    <source>
        <dbReference type="ARBA" id="ARBA00023306"/>
    </source>
</evidence>
<accession>A0A4U8YLM4</accession>
<protein>
    <submittedName>
        <fullName evidence="11">Cell division protein ftsq/divib</fullName>
    </submittedName>
</protein>
<keyword evidence="2" id="KW-1003">Cell membrane</keyword>
<evidence type="ECO:0000256" key="1">
    <source>
        <dbReference type="ARBA" id="ARBA00004370"/>
    </source>
</evidence>
<dbReference type="PANTHER" id="PTHR35851">
    <property type="entry name" value="CELL DIVISION PROTEIN FTSQ"/>
    <property type="match status" value="1"/>
</dbReference>
<reference evidence="11 12" key="1">
    <citation type="submission" date="2019-03" db="EMBL/GenBank/DDBJ databases">
        <authorList>
            <person name="Nijsse B."/>
        </authorList>
    </citation>
    <scope>NUCLEOTIDE SEQUENCE [LARGE SCALE GENOMIC DNA]</scope>
    <source>
        <strain evidence="11">Desulfoluna butyratoxydans MSL71</strain>
    </source>
</reference>
<sequence length="279" mass="30509">MSAGKRKPAKKNRFVVPEAVRLERRRQRRRAFLFGTGLLCLAAVCSALCVVSYAWLTQTPLFKARFVIVSGNRVVTHGAVLETAGIHNGDNIFGINLDVARTRLVAHPWVDTASVIREFPNRIIIRVTEHTPVAVAEIGHPYLVNSRGEIFEKGSKAFEGLPVFKNLKRGSLPLADGASADRSGTVHREIKELIPLLDSLTRKGGRFVMTGAVADPDTGLRLLTEGATQSIDLGFGHYEKKIKRVNELFALLEKKVNLTAVAAIDVSDPNSVVIKPAKS</sequence>
<keyword evidence="3" id="KW-0997">Cell inner membrane</keyword>
<evidence type="ECO:0000256" key="2">
    <source>
        <dbReference type="ARBA" id="ARBA00022475"/>
    </source>
</evidence>
<dbReference type="AlphaFoldDB" id="A0A4U8YLM4"/>
<dbReference type="InterPro" id="IPR005548">
    <property type="entry name" value="Cell_div_FtsQ/DivIB_C"/>
</dbReference>
<keyword evidence="8" id="KW-0131">Cell cycle</keyword>
<evidence type="ECO:0000313" key="11">
    <source>
        <dbReference type="EMBL" id="VFQ42452.1"/>
    </source>
</evidence>
<evidence type="ECO:0000259" key="10">
    <source>
        <dbReference type="PROSITE" id="PS51779"/>
    </source>
</evidence>
<dbReference type="Pfam" id="PF03799">
    <property type="entry name" value="FtsQ_DivIB_C"/>
    <property type="match status" value="1"/>
</dbReference>
<dbReference type="InterPro" id="IPR013685">
    <property type="entry name" value="POTRA_FtsQ_type"/>
</dbReference>
<evidence type="ECO:0000313" key="12">
    <source>
        <dbReference type="Proteomes" id="UP000507962"/>
    </source>
</evidence>
<evidence type="ECO:0000256" key="4">
    <source>
        <dbReference type="ARBA" id="ARBA00022618"/>
    </source>
</evidence>
<dbReference type="EMBL" id="CAADHO010000001">
    <property type="protein sequence ID" value="VFQ42452.1"/>
    <property type="molecule type" value="Genomic_DNA"/>
</dbReference>
<dbReference type="Gene3D" id="3.10.20.310">
    <property type="entry name" value="membrane protein fhac"/>
    <property type="match status" value="1"/>
</dbReference>
<dbReference type="GO" id="GO:0090529">
    <property type="term" value="P:cell septum assembly"/>
    <property type="evidence" value="ECO:0007669"/>
    <property type="project" value="InterPro"/>
</dbReference>
<dbReference type="GO" id="GO:0016020">
    <property type="term" value="C:membrane"/>
    <property type="evidence" value="ECO:0007669"/>
    <property type="project" value="UniProtKB-SubCell"/>
</dbReference>
<keyword evidence="5 9" id="KW-0812">Transmembrane</keyword>
<keyword evidence="4 11" id="KW-0132">Cell division</keyword>
<dbReference type="Proteomes" id="UP000507962">
    <property type="component" value="Unassembled WGS sequence"/>
</dbReference>
<gene>
    <name evidence="11" type="ORF">MSL71_700</name>
</gene>
<dbReference type="PANTHER" id="PTHR35851:SF1">
    <property type="entry name" value="CELL DIVISION PROTEIN FTSQ"/>
    <property type="match status" value="1"/>
</dbReference>
<evidence type="ECO:0000256" key="7">
    <source>
        <dbReference type="ARBA" id="ARBA00023136"/>
    </source>
</evidence>
<proteinExistence type="predicted"/>